<keyword evidence="7 9" id="KW-0472">Membrane</keyword>
<dbReference type="InterPro" id="IPR036259">
    <property type="entry name" value="MFS_trans_sf"/>
</dbReference>
<keyword evidence="8" id="KW-0325">Glycoprotein</keyword>
<dbReference type="GO" id="GO:0005886">
    <property type="term" value="C:plasma membrane"/>
    <property type="evidence" value="ECO:0007669"/>
    <property type="project" value="UniProtKB-SubCell"/>
</dbReference>
<evidence type="ECO:0000256" key="7">
    <source>
        <dbReference type="ARBA" id="ARBA00023136"/>
    </source>
</evidence>
<dbReference type="GO" id="GO:0022857">
    <property type="term" value="F:transmembrane transporter activity"/>
    <property type="evidence" value="ECO:0007669"/>
    <property type="project" value="InterPro"/>
</dbReference>
<protein>
    <recommendedName>
        <fullName evidence="10">Major facilitator superfamily (MFS) profile domain-containing protein</fullName>
    </recommendedName>
</protein>
<keyword evidence="5 9" id="KW-0812">Transmembrane</keyword>
<organism evidence="11 12">
    <name type="scientific">Rhamnusium bicolor</name>
    <dbReference type="NCBI Taxonomy" id="1586634"/>
    <lineage>
        <taxon>Eukaryota</taxon>
        <taxon>Metazoa</taxon>
        <taxon>Ecdysozoa</taxon>
        <taxon>Arthropoda</taxon>
        <taxon>Hexapoda</taxon>
        <taxon>Insecta</taxon>
        <taxon>Pterygota</taxon>
        <taxon>Neoptera</taxon>
        <taxon>Endopterygota</taxon>
        <taxon>Coleoptera</taxon>
        <taxon>Polyphaga</taxon>
        <taxon>Cucujiformia</taxon>
        <taxon>Chrysomeloidea</taxon>
        <taxon>Cerambycidae</taxon>
        <taxon>Lepturinae</taxon>
        <taxon>Rhagiini</taxon>
        <taxon>Rhamnusium</taxon>
    </lineage>
</organism>
<keyword evidence="2" id="KW-0813">Transport</keyword>
<feature type="domain" description="Major facilitator superfamily (MFS) profile" evidence="10">
    <location>
        <begin position="1"/>
        <end position="418"/>
    </location>
</feature>
<sequence length="438" mass="48441">MKYTQAATFTCYVAFGIFLITVSLGMVEGYSAILLPQLEKEGKMKIDEEMSSWIASISALPTPLGCVLGGYLMEKIGRKNHSHGRFLTGICLGILGPPSGVYAAEISDPEFRGFLLAITSLAIMLGIAISHILGTYISWQNTALIGCVFPILCFVVMVPAPESPTFLAKKSKISEAKKAFYWCRGFDKKAELELQELLTRQTAITELPKKNCLDYLKDLGRREFVKPLAIMIVFFFTVQWCGNNAMTFYNVTIIQLTIGDSFDGYTSMIIMDLIRLIVSVLSCYLMKIMGRRPLALLSSVGTTLSLFVLSGFTFCTKFYPHLNDYSLFALVVLVVYMSVLTIGLVPVPWAVMSEIFPLAHRGIGNGLSSLINYAFIFSVVKPTPWMFTNMGNDGTFLLFGCLCLAGTVALAIFLPETKNKPLHEIEDHFKGVQNSCCC</sequence>
<evidence type="ECO:0000256" key="3">
    <source>
        <dbReference type="ARBA" id="ARBA00022475"/>
    </source>
</evidence>
<keyword evidence="6 9" id="KW-1133">Transmembrane helix</keyword>
<keyword evidence="12" id="KW-1185">Reference proteome</keyword>
<evidence type="ECO:0000259" key="10">
    <source>
        <dbReference type="PROSITE" id="PS50850"/>
    </source>
</evidence>
<feature type="transmembrane region" description="Helical" evidence="9">
    <location>
        <begin position="325"/>
        <end position="351"/>
    </location>
</feature>
<feature type="transmembrane region" description="Helical" evidence="9">
    <location>
        <begin position="114"/>
        <end position="137"/>
    </location>
</feature>
<feature type="transmembrane region" description="Helical" evidence="9">
    <location>
        <begin position="395"/>
        <end position="414"/>
    </location>
</feature>
<evidence type="ECO:0000256" key="5">
    <source>
        <dbReference type="ARBA" id="ARBA00022692"/>
    </source>
</evidence>
<evidence type="ECO:0000313" key="12">
    <source>
        <dbReference type="Proteomes" id="UP001162156"/>
    </source>
</evidence>
<dbReference type="InterPro" id="IPR050549">
    <property type="entry name" value="MFS_Trehalose_Transporter"/>
</dbReference>
<evidence type="ECO:0000256" key="8">
    <source>
        <dbReference type="ARBA" id="ARBA00023180"/>
    </source>
</evidence>
<dbReference type="AlphaFoldDB" id="A0AAV8XKJ3"/>
<dbReference type="Proteomes" id="UP001162156">
    <property type="component" value="Unassembled WGS sequence"/>
</dbReference>
<comment type="subcellular location">
    <subcellularLocation>
        <location evidence="1">Cell membrane</location>
        <topology evidence="1">Multi-pass membrane protein</topology>
    </subcellularLocation>
</comment>
<keyword evidence="4" id="KW-0762">Sugar transport</keyword>
<feature type="transmembrane region" description="Helical" evidence="9">
    <location>
        <begin position="265"/>
        <end position="285"/>
    </location>
</feature>
<evidence type="ECO:0000256" key="9">
    <source>
        <dbReference type="SAM" id="Phobius"/>
    </source>
</evidence>
<keyword evidence="3" id="KW-1003">Cell membrane</keyword>
<dbReference type="PRINTS" id="PR00171">
    <property type="entry name" value="SUGRTRNSPORT"/>
</dbReference>
<accession>A0AAV8XKJ3</accession>
<feature type="transmembrane region" description="Helical" evidence="9">
    <location>
        <begin position="363"/>
        <end position="380"/>
    </location>
</feature>
<dbReference type="FunFam" id="1.20.1250.20:FF:000218">
    <property type="entry name" value="facilitated trehalose transporter Tret1"/>
    <property type="match status" value="1"/>
</dbReference>
<proteinExistence type="predicted"/>
<feature type="transmembrane region" description="Helical" evidence="9">
    <location>
        <begin position="53"/>
        <end position="73"/>
    </location>
</feature>
<evidence type="ECO:0000256" key="2">
    <source>
        <dbReference type="ARBA" id="ARBA00022448"/>
    </source>
</evidence>
<name>A0AAV8XKJ3_9CUCU</name>
<dbReference type="PROSITE" id="PS50850">
    <property type="entry name" value="MFS"/>
    <property type="match status" value="1"/>
</dbReference>
<dbReference type="InterPro" id="IPR020846">
    <property type="entry name" value="MFS_dom"/>
</dbReference>
<dbReference type="PANTHER" id="PTHR48021">
    <property type="match status" value="1"/>
</dbReference>
<comment type="caution">
    <text evidence="11">The sequence shown here is derived from an EMBL/GenBank/DDBJ whole genome shotgun (WGS) entry which is preliminary data.</text>
</comment>
<feature type="transmembrane region" description="Helical" evidence="9">
    <location>
        <begin position="294"/>
        <end position="319"/>
    </location>
</feature>
<dbReference type="PANTHER" id="PTHR48021:SF68">
    <property type="entry name" value="MAJOR FACILITATOR SUPERFAMILY (MFS) PROFILE DOMAIN-CONTAINING PROTEIN"/>
    <property type="match status" value="1"/>
</dbReference>
<evidence type="ECO:0000256" key="1">
    <source>
        <dbReference type="ARBA" id="ARBA00004651"/>
    </source>
</evidence>
<dbReference type="SUPFAM" id="SSF103473">
    <property type="entry name" value="MFS general substrate transporter"/>
    <property type="match status" value="1"/>
</dbReference>
<dbReference type="PROSITE" id="PS00217">
    <property type="entry name" value="SUGAR_TRANSPORT_2"/>
    <property type="match status" value="1"/>
</dbReference>
<evidence type="ECO:0000256" key="6">
    <source>
        <dbReference type="ARBA" id="ARBA00022989"/>
    </source>
</evidence>
<dbReference type="InterPro" id="IPR005828">
    <property type="entry name" value="MFS_sugar_transport-like"/>
</dbReference>
<evidence type="ECO:0000313" key="11">
    <source>
        <dbReference type="EMBL" id="KAJ8939310.1"/>
    </source>
</evidence>
<feature type="transmembrane region" description="Helical" evidence="9">
    <location>
        <begin position="224"/>
        <end position="245"/>
    </location>
</feature>
<dbReference type="InterPro" id="IPR003663">
    <property type="entry name" value="Sugar/inositol_transpt"/>
</dbReference>
<evidence type="ECO:0000256" key="4">
    <source>
        <dbReference type="ARBA" id="ARBA00022597"/>
    </source>
</evidence>
<dbReference type="InterPro" id="IPR005829">
    <property type="entry name" value="Sugar_transporter_CS"/>
</dbReference>
<gene>
    <name evidence="11" type="ORF">NQ314_011168</name>
</gene>
<dbReference type="Gene3D" id="1.20.1250.20">
    <property type="entry name" value="MFS general substrate transporter like domains"/>
    <property type="match status" value="1"/>
</dbReference>
<dbReference type="EMBL" id="JANEYF010003098">
    <property type="protein sequence ID" value="KAJ8939310.1"/>
    <property type="molecule type" value="Genomic_DNA"/>
</dbReference>
<dbReference type="Pfam" id="PF00083">
    <property type="entry name" value="Sugar_tr"/>
    <property type="match status" value="1"/>
</dbReference>
<feature type="transmembrane region" description="Helical" evidence="9">
    <location>
        <begin position="12"/>
        <end position="33"/>
    </location>
</feature>
<dbReference type="PROSITE" id="PS00216">
    <property type="entry name" value="SUGAR_TRANSPORT_1"/>
    <property type="match status" value="1"/>
</dbReference>
<reference evidence="11" key="1">
    <citation type="journal article" date="2023" name="Insect Mol. Biol.">
        <title>Genome sequencing provides insights into the evolution of gene families encoding plant cell wall-degrading enzymes in longhorned beetles.</title>
        <authorList>
            <person name="Shin N.R."/>
            <person name="Okamura Y."/>
            <person name="Kirsch R."/>
            <person name="Pauchet Y."/>
        </authorList>
    </citation>
    <scope>NUCLEOTIDE SEQUENCE</scope>
    <source>
        <strain evidence="11">RBIC_L_NR</strain>
    </source>
</reference>